<reference evidence="4 5" key="1">
    <citation type="submission" date="2019-01" db="EMBL/GenBank/DDBJ databases">
        <title>A draft genome assembly of the solar-powered sea slug Elysia chlorotica.</title>
        <authorList>
            <person name="Cai H."/>
            <person name="Li Q."/>
            <person name="Fang X."/>
            <person name="Li J."/>
            <person name="Curtis N.E."/>
            <person name="Altenburger A."/>
            <person name="Shibata T."/>
            <person name="Feng M."/>
            <person name="Maeda T."/>
            <person name="Schwartz J.A."/>
            <person name="Shigenobu S."/>
            <person name="Lundholm N."/>
            <person name="Nishiyama T."/>
            <person name="Yang H."/>
            <person name="Hasebe M."/>
            <person name="Li S."/>
            <person name="Pierce S.K."/>
            <person name="Wang J."/>
        </authorList>
    </citation>
    <scope>NUCLEOTIDE SEQUENCE [LARGE SCALE GENOMIC DNA]</scope>
    <source>
        <strain evidence="4">EC2010</strain>
        <tissue evidence="4">Whole organism of an adult</tissue>
    </source>
</reference>
<dbReference type="EMBL" id="RQTK01000062">
    <property type="protein sequence ID" value="RUS89224.1"/>
    <property type="molecule type" value="Genomic_DNA"/>
</dbReference>
<protein>
    <recommendedName>
        <fullName evidence="3">SMB domain-containing protein</fullName>
    </recommendedName>
</protein>
<dbReference type="STRING" id="188477.A0A433U5Y7"/>
<dbReference type="Proteomes" id="UP000271974">
    <property type="component" value="Unassembled WGS sequence"/>
</dbReference>
<evidence type="ECO:0000313" key="4">
    <source>
        <dbReference type="EMBL" id="RUS89224.1"/>
    </source>
</evidence>
<evidence type="ECO:0000259" key="3">
    <source>
        <dbReference type="PROSITE" id="PS50958"/>
    </source>
</evidence>
<keyword evidence="5" id="KW-1185">Reference proteome</keyword>
<dbReference type="Pfam" id="PF01033">
    <property type="entry name" value="Somatomedin_B"/>
    <property type="match status" value="1"/>
</dbReference>
<feature type="domain" description="SMB" evidence="3">
    <location>
        <begin position="434"/>
        <end position="483"/>
    </location>
</feature>
<proteinExistence type="predicted"/>
<feature type="compositionally biased region" description="Basic and acidic residues" evidence="2">
    <location>
        <begin position="378"/>
        <end position="392"/>
    </location>
</feature>
<dbReference type="SUPFAM" id="SSF90188">
    <property type="entry name" value="Somatomedin B domain"/>
    <property type="match status" value="1"/>
</dbReference>
<dbReference type="InterPro" id="IPR001212">
    <property type="entry name" value="Somatomedin_B_dom"/>
</dbReference>
<feature type="compositionally biased region" description="Basic and acidic residues" evidence="2">
    <location>
        <begin position="762"/>
        <end position="773"/>
    </location>
</feature>
<comment type="caution">
    <text evidence="4">The sequence shown here is derived from an EMBL/GenBank/DDBJ whole genome shotgun (WGS) entry which is preliminary data.</text>
</comment>
<name>A0A433U5Y7_ELYCH</name>
<gene>
    <name evidence="4" type="ORF">EGW08_003034</name>
</gene>
<dbReference type="InterPro" id="IPR036024">
    <property type="entry name" value="Somatomedin_B-like_dom_sf"/>
</dbReference>
<evidence type="ECO:0000256" key="1">
    <source>
        <dbReference type="ARBA" id="ARBA00023157"/>
    </source>
</evidence>
<feature type="region of interest" description="Disordered" evidence="2">
    <location>
        <begin position="371"/>
        <end position="419"/>
    </location>
</feature>
<feature type="region of interest" description="Disordered" evidence="2">
    <location>
        <begin position="118"/>
        <end position="255"/>
    </location>
</feature>
<feature type="region of interest" description="Disordered" evidence="2">
    <location>
        <begin position="753"/>
        <end position="787"/>
    </location>
</feature>
<keyword evidence="1" id="KW-1015">Disulfide bond</keyword>
<dbReference type="AlphaFoldDB" id="A0A433U5Y7"/>
<evidence type="ECO:0000313" key="5">
    <source>
        <dbReference type="Proteomes" id="UP000271974"/>
    </source>
</evidence>
<sequence>MGLKLDPPRQAILFLICLFNIRAEPHSTNLTNLTSAEKERPSTHEIFNFNVSGSLPAISSNEFISSPSEDHGVLANHRSIRNKSQSEIYLNCSNKSDSEISQSISEESHPEIYHGVSNESEPEFYHGSSNESEPEFYHGSSNESEPEFYHGSSNESEPEFYHGSSNESEPDFYHGSSKPEFYHGSSNESEPDFYHGSSKPEFYHGSSNESEPDFYHGSSKPEFYHGSSNESEPDFYHGSSNESHPEIYHQSTSNESQSVLRCPLSVLASDVQNDTILGQSVTDGAEKKIPTSENFVDLSLSKTGISSLRSLSPEEAANFSKSDVKSLGPSIRESPVKAVNFSKSDAKSLGPSIRESPVKAVNFSKSDAKSFGRPLSQSHDEATNFSKPDAKSLRLPTTQRPSEATNFSKSDAKRSGQTRMTPFSEMCAVLERSVGLSCLGRCGSSPEMLTDLGFVACACDSACWIYDDCCQDMDIACPSHHAEGRAKYPSIKHALSSCFYNVQYLYYLKTVQTTSWLTSFGTTIWATGHSNTQPTTFRNTDEDGRYKPIDATQNAPRLQLFQYIPSVRNIFFVADESLGLLFDYEAMADGYFPITTNMSYIPYQLFFDCGLPTFTLMDFESIAAYCEVKFFLDIPLSLQRPCCVDEYMVCDSIVVYNPLVTCSTNNPRFSESLKCGRRSPCLQQKFPRLESRTYLNMTIHPGESYYIVNFPTLLETSITCKSLNAYLKACAVDTCLQGAVLLVDAGILKEQPEKSSTTRSKFGREHNDLEMPPDKATTTSRSKYSRKADVSPLKNGIPLTKEADRCGDKNKLIVERRRCLMPTGIIIRYIDETNGYSNTNAADVKAPDISNDAPDGKAPIVTPASCACVLANVAFGRLGIWTAIIRPGDECRISLNLQTSDPDMGNPELCLTSPSYQGKNRDIYSFSDLSSQYQFVSELCVDWRHSDRHPDQTRSTWRAMACFIPDTQYHKPDEPEVCVFLPDAHFNNRKRYRSNGVDKLFR</sequence>
<organism evidence="4 5">
    <name type="scientific">Elysia chlorotica</name>
    <name type="common">Eastern emerald elysia</name>
    <name type="synonym">Sea slug</name>
    <dbReference type="NCBI Taxonomy" id="188477"/>
    <lineage>
        <taxon>Eukaryota</taxon>
        <taxon>Metazoa</taxon>
        <taxon>Spiralia</taxon>
        <taxon>Lophotrochozoa</taxon>
        <taxon>Mollusca</taxon>
        <taxon>Gastropoda</taxon>
        <taxon>Heterobranchia</taxon>
        <taxon>Euthyneura</taxon>
        <taxon>Panpulmonata</taxon>
        <taxon>Sacoglossa</taxon>
        <taxon>Placobranchoidea</taxon>
        <taxon>Plakobranchidae</taxon>
        <taxon>Elysia</taxon>
    </lineage>
</organism>
<feature type="compositionally biased region" description="Polar residues" evidence="2">
    <location>
        <begin position="395"/>
        <end position="419"/>
    </location>
</feature>
<evidence type="ECO:0000256" key="2">
    <source>
        <dbReference type="SAM" id="MobiDB-lite"/>
    </source>
</evidence>
<accession>A0A433U5Y7</accession>
<dbReference type="PROSITE" id="PS50958">
    <property type="entry name" value="SMB_2"/>
    <property type="match status" value="1"/>
</dbReference>